<evidence type="ECO:0000313" key="3">
    <source>
        <dbReference type="Proteomes" id="UP001156441"/>
    </source>
</evidence>
<proteinExistence type="predicted"/>
<feature type="region of interest" description="Disordered" evidence="1">
    <location>
        <begin position="121"/>
        <end position="143"/>
    </location>
</feature>
<reference evidence="2 3" key="1">
    <citation type="submission" date="2021-02" db="EMBL/GenBank/DDBJ databases">
        <title>Actinophytocola xerophila sp. nov., isolated from soil of cotton cropping field.</title>
        <authorList>
            <person name="Huang R."/>
            <person name="Chen X."/>
            <person name="Ge X."/>
            <person name="Liu W."/>
        </authorList>
    </citation>
    <scope>NUCLEOTIDE SEQUENCE [LARGE SCALE GENOMIC DNA]</scope>
    <source>
        <strain evidence="2 3">S1-96</strain>
    </source>
</reference>
<gene>
    <name evidence="2" type="ORF">JT362_23285</name>
</gene>
<protein>
    <submittedName>
        <fullName evidence="2">Uncharacterized protein</fullName>
    </submittedName>
</protein>
<name>A0ABT2JDV3_9PSEU</name>
<sequence length="143" mass="15706">MPKFEVFTKRMVPLAEKPYVTIQKRGNLALNKSAHAALGEPKAVELLFDPEAKVIGFRAIETDVEHAYPIRSQGGKDIGPYLVAGTAFTKYYGIDTTMARRFPATMDDGVLCIDLSQPGTVVSSNRKGRGRHQQGDDQPAAER</sequence>
<comment type="caution">
    <text evidence="2">The sequence shown here is derived from an EMBL/GenBank/DDBJ whole genome shotgun (WGS) entry which is preliminary data.</text>
</comment>
<keyword evidence="3" id="KW-1185">Reference proteome</keyword>
<evidence type="ECO:0000313" key="2">
    <source>
        <dbReference type="EMBL" id="MCT2586047.1"/>
    </source>
</evidence>
<dbReference type="Proteomes" id="UP001156441">
    <property type="component" value="Unassembled WGS sequence"/>
</dbReference>
<organism evidence="2 3">
    <name type="scientific">Actinophytocola gossypii</name>
    <dbReference type="NCBI Taxonomy" id="2812003"/>
    <lineage>
        <taxon>Bacteria</taxon>
        <taxon>Bacillati</taxon>
        <taxon>Actinomycetota</taxon>
        <taxon>Actinomycetes</taxon>
        <taxon>Pseudonocardiales</taxon>
        <taxon>Pseudonocardiaceae</taxon>
    </lineage>
</organism>
<evidence type="ECO:0000256" key="1">
    <source>
        <dbReference type="SAM" id="MobiDB-lite"/>
    </source>
</evidence>
<dbReference type="EMBL" id="JAFFZE010000016">
    <property type="protein sequence ID" value="MCT2586047.1"/>
    <property type="molecule type" value="Genomic_DNA"/>
</dbReference>
<dbReference type="RefSeq" id="WP_260193802.1">
    <property type="nucleotide sequence ID" value="NZ_JAFFZE010000016.1"/>
</dbReference>
<accession>A0ABT2JDV3</accession>